<evidence type="ECO:0000313" key="1">
    <source>
        <dbReference type="EMBL" id="SCY71800.1"/>
    </source>
</evidence>
<organism evidence="1 2">
    <name type="scientific">Paenibacillus polysaccharolyticus</name>
    <dbReference type="NCBI Taxonomy" id="582692"/>
    <lineage>
        <taxon>Bacteria</taxon>
        <taxon>Bacillati</taxon>
        <taxon>Bacillota</taxon>
        <taxon>Bacilli</taxon>
        <taxon>Bacillales</taxon>
        <taxon>Paenibacillaceae</taxon>
        <taxon>Paenibacillus</taxon>
    </lineage>
</organism>
<keyword evidence="2" id="KW-1185">Reference proteome</keyword>
<dbReference type="STRING" id="582692.SAMN05720606_10876"/>
<proteinExistence type="predicted"/>
<dbReference type="EMBL" id="FMVM01000008">
    <property type="protein sequence ID" value="SCY71800.1"/>
    <property type="molecule type" value="Genomic_DNA"/>
</dbReference>
<protein>
    <submittedName>
        <fullName evidence="1">Uncharacterized protein</fullName>
    </submittedName>
</protein>
<gene>
    <name evidence="1" type="ORF">SAMN05720606_10876</name>
</gene>
<sequence>MNVQDIKLKTLANKPVLFQSVVIPPKSLNDIVEDGYDFFSERLNLISLRIEDLFPSLSINDYEGTLIELLLYIGDQSLLSAYLDAFQYFLDVPVQLSDIHSCIDAGDVMLSYIELEQIAGIIRIQHCVVTKQDDDFNPLNDRAKALREKMLARKRKVRELKEGSGAEEALTFVDLISILSSNANGINILNVFNLNFFQFNDQFNRMKVLDDYEVNIQALLHGADSKSIKLKHWISPLD</sequence>
<accession>A0A1G5I7V8</accession>
<evidence type="ECO:0000313" key="2">
    <source>
        <dbReference type="Proteomes" id="UP000198538"/>
    </source>
</evidence>
<dbReference type="Proteomes" id="UP000198538">
    <property type="component" value="Unassembled WGS sequence"/>
</dbReference>
<reference evidence="2" key="1">
    <citation type="submission" date="2016-10" db="EMBL/GenBank/DDBJ databases">
        <authorList>
            <person name="Varghese N."/>
            <person name="Submissions S."/>
        </authorList>
    </citation>
    <scope>NUCLEOTIDE SEQUENCE [LARGE SCALE GENOMIC DNA]</scope>
    <source>
        <strain evidence="2">BL9</strain>
    </source>
</reference>
<name>A0A1G5I7V8_9BACL</name>
<dbReference type="AlphaFoldDB" id="A0A1G5I7V8"/>